<dbReference type="InterPro" id="IPR046342">
    <property type="entry name" value="CBS_dom_sf"/>
</dbReference>
<comment type="similarity">
    <text evidence="2">Belongs to the UPF0053 family.</text>
</comment>
<evidence type="ECO:0008006" key="17">
    <source>
        <dbReference type="Google" id="ProtNLM"/>
    </source>
</evidence>
<evidence type="ECO:0000256" key="1">
    <source>
        <dbReference type="ARBA" id="ARBA00004141"/>
    </source>
</evidence>
<dbReference type="PROSITE" id="PS51846">
    <property type="entry name" value="CNNM"/>
    <property type="match status" value="1"/>
</dbReference>
<dbReference type="PANTHER" id="PTHR22777">
    <property type="entry name" value="HEMOLYSIN-RELATED"/>
    <property type="match status" value="1"/>
</dbReference>
<dbReference type="SMART" id="SM01091">
    <property type="entry name" value="CorC_HlyC"/>
    <property type="match status" value="1"/>
</dbReference>
<dbReference type="InterPro" id="IPR044751">
    <property type="entry name" value="Ion_transp-like_CBS"/>
</dbReference>
<reference evidence="13 15" key="1">
    <citation type="journal article" date="2014" name="Genome Announc.">
        <title>Draft Genome Sequence of Bacillus alcalophilus AV1934, a Classic Alkaliphile Isolated from Human Feces in 1934.</title>
        <authorList>
            <person name="Attie O."/>
            <person name="Jayaprakash A."/>
            <person name="Shah H."/>
            <person name="Paulsen I.T."/>
            <person name="Morino M."/>
            <person name="Takahashi Y."/>
            <person name="Narumi I."/>
            <person name="Sachidanandam R."/>
            <person name="Satoh K."/>
            <person name="Ito M."/>
            <person name="Krulwich T.A."/>
        </authorList>
    </citation>
    <scope>NUCLEOTIDE SEQUENCE [LARGE SCALE GENOMIC DNA]</scope>
    <source>
        <strain evidence="13 15">AV1934</strain>
    </source>
</reference>
<dbReference type="PANTHER" id="PTHR22777:SF17">
    <property type="entry name" value="UPF0053 PROTEIN SLL0260"/>
    <property type="match status" value="1"/>
</dbReference>
<dbReference type="SUPFAM" id="SSF54631">
    <property type="entry name" value="CBS-domain pair"/>
    <property type="match status" value="1"/>
</dbReference>
<evidence type="ECO:0000256" key="8">
    <source>
        <dbReference type="PROSITE-ProRule" id="PRU00703"/>
    </source>
</evidence>
<dbReference type="InterPro" id="IPR000644">
    <property type="entry name" value="CBS_dom"/>
</dbReference>
<dbReference type="Proteomes" id="UP000002754">
    <property type="component" value="Unassembled WGS sequence"/>
</dbReference>
<dbReference type="SUPFAM" id="SSF56176">
    <property type="entry name" value="FAD-binding/transporter-associated domain-like"/>
    <property type="match status" value="1"/>
</dbReference>
<dbReference type="GO" id="GO:0050660">
    <property type="term" value="F:flavin adenine dinucleotide binding"/>
    <property type="evidence" value="ECO:0007669"/>
    <property type="project" value="InterPro"/>
</dbReference>
<dbReference type="STRING" id="1218173.BALCAV_0212390"/>
<keyword evidence="5 9" id="KW-1133">Transmembrane helix</keyword>
<name>A0A094WGY8_ALKAL</name>
<feature type="domain" description="CNNM transmembrane" evidence="12">
    <location>
        <begin position="1"/>
        <end position="188"/>
    </location>
</feature>
<feature type="transmembrane region" description="Helical" evidence="10">
    <location>
        <begin position="94"/>
        <end position="112"/>
    </location>
</feature>
<feature type="domain" description="CBS" evidence="11">
    <location>
        <begin position="273"/>
        <end position="333"/>
    </location>
</feature>
<dbReference type="Gene3D" id="3.30.465.10">
    <property type="match status" value="1"/>
</dbReference>
<protein>
    <recommendedName>
        <fullName evidence="17">Hemolysin</fullName>
    </recommendedName>
</protein>
<dbReference type="PROSITE" id="PS51371">
    <property type="entry name" value="CBS"/>
    <property type="match status" value="2"/>
</dbReference>
<gene>
    <name evidence="14" type="ORF">AJ85_19485</name>
    <name evidence="13" type="ORF">BALCAV_0212390</name>
</gene>
<sequence length="423" mass="48113">MDDVPLSMILIFSLLLVLSTFFSFVETAYANANRIRLKQYEEEGRLGAKRAVYIADHIEKALSTSFIGFNLVNIAAAAIAAQIAIQIYDQGTGVFISAFAVTILVLLFAGVIPKTFAKQYAETLAMKFSFLLHLFMMVLTPVTWVFMKIQKLFSKFMEVKEVSPSVTEEEIKAIIDISEEEGVIDKHEKELVNRSLDFNDIVVSEILRPRPDMVAIEINQPIHEIKDIFFEERYSRIPVYEGSIDNIIGILSERDFLTALIQQGEQMVKIRTLLRNPLFVVQSMKVSTLLPELQKQKVHMAIVIDEFGGTSGLITLEDLLEEIVGEIWDEHDESVRMVKQLDASNYIFFGDYSVDEFANFLQVELPETSQNTIGGWLTEVFTRVPNVGEEYPYENLLLKVTEAEERRIRQVEVTVVERTLSTG</sequence>
<dbReference type="SMART" id="SM00116">
    <property type="entry name" value="CBS"/>
    <property type="match status" value="2"/>
</dbReference>
<dbReference type="Proteomes" id="UP000297014">
    <property type="component" value="Unassembled WGS sequence"/>
</dbReference>
<proteinExistence type="inferred from homology"/>
<dbReference type="eggNOG" id="COG1253">
    <property type="taxonomic scope" value="Bacteria"/>
</dbReference>
<organism evidence="13 15">
    <name type="scientific">Alkalihalobacillus alcalophilus ATCC 27647 = CGMCC 1.3604</name>
    <dbReference type="NCBI Taxonomy" id="1218173"/>
    <lineage>
        <taxon>Bacteria</taxon>
        <taxon>Bacillati</taxon>
        <taxon>Bacillota</taxon>
        <taxon>Bacilli</taxon>
        <taxon>Bacillales</taxon>
        <taxon>Bacillaceae</taxon>
        <taxon>Alkalihalobacillus</taxon>
    </lineage>
</organism>
<evidence type="ECO:0000256" key="3">
    <source>
        <dbReference type="ARBA" id="ARBA00022692"/>
    </source>
</evidence>
<evidence type="ECO:0000313" key="14">
    <source>
        <dbReference type="EMBL" id="THG89117.1"/>
    </source>
</evidence>
<feature type="domain" description="CBS" evidence="11">
    <location>
        <begin position="209"/>
        <end position="267"/>
    </location>
</feature>
<evidence type="ECO:0000313" key="16">
    <source>
        <dbReference type="Proteomes" id="UP000297014"/>
    </source>
</evidence>
<evidence type="ECO:0000256" key="4">
    <source>
        <dbReference type="ARBA" id="ARBA00022737"/>
    </source>
</evidence>
<evidence type="ECO:0000313" key="13">
    <source>
        <dbReference type="EMBL" id="KGA97039.1"/>
    </source>
</evidence>
<keyword evidence="4" id="KW-0677">Repeat</keyword>
<dbReference type="InterPro" id="IPR005170">
    <property type="entry name" value="Transptr-assoc_dom"/>
</dbReference>
<keyword evidence="15" id="KW-1185">Reference proteome</keyword>
<dbReference type="Pfam" id="PF01595">
    <property type="entry name" value="CNNM"/>
    <property type="match status" value="1"/>
</dbReference>
<dbReference type="EMBL" id="ALPT02000038">
    <property type="protein sequence ID" value="KGA97039.1"/>
    <property type="molecule type" value="Genomic_DNA"/>
</dbReference>
<evidence type="ECO:0000256" key="10">
    <source>
        <dbReference type="SAM" id="Phobius"/>
    </source>
</evidence>
<dbReference type="CDD" id="cd04590">
    <property type="entry name" value="CBS_pair_CorC_HlyC_assoc"/>
    <property type="match status" value="1"/>
</dbReference>
<comment type="caution">
    <text evidence="13">The sequence shown here is derived from an EMBL/GenBank/DDBJ whole genome shotgun (WGS) entry which is preliminary data.</text>
</comment>
<feature type="transmembrane region" description="Helical" evidence="10">
    <location>
        <begin position="6"/>
        <end position="29"/>
    </location>
</feature>
<keyword evidence="7 9" id="KW-0472">Membrane</keyword>
<reference evidence="14 16" key="2">
    <citation type="submission" date="2014-01" db="EMBL/GenBank/DDBJ databases">
        <title>Draft genome sequencing of Bacillus alcalophilus CGMCC 1.3604.</title>
        <authorList>
            <person name="Yang J."/>
            <person name="Diao L."/>
            <person name="Yang S."/>
        </authorList>
    </citation>
    <scope>NUCLEOTIDE SEQUENCE [LARGE SCALE GENOMIC DNA]</scope>
    <source>
        <strain evidence="14 16">CGMCC 1.3604</strain>
    </source>
</reference>
<dbReference type="InterPro" id="IPR002550">
    <property type="entry name" value="CNNM"/>
</dbReference>
<evidence type="ECO:0000256" key="9">
    <source>
        <dbReference type="PROSITE-ProRule" id="PRU01193"/>
    </source>
</evidence>
<dbReference type="FunFam" id="3.10.580.10:FF:000002">
    <property type="entry name" value="Magnesium/cobalt efflux protein CorC"/>
    <property type="match status" value="1"/>
</dbReference>
<evidence type="ECO:0000259" key="11">
    <source>
        <dbReference type="PROSITE" id="PS51371"/>
    </source>
</evidence>
<evidence type="ECO:0000256" key="6">
    <source>
        <dbReference type="ARBA" id="ARBA00023122"/>
    </source>
</evidence>
<dbReference type="GO" id="GO:0005886">
    <property type="term" value="C:plasma membrane"/>
    <property type="evidence" value="ECO:0007669"/>
    <property type="project" value="TreeGrafter"/>
</dbReference>
<dbReference type="InterPro" id="IPR016169">
    <property type="entry name" value="FAD-bd_PCMH_sub2"/>
</dbReference>
<dbReference type="Pfam" id="PF00571">
    <property type="entry name" value="CBS"/>
    <property type="match status" value="2"/>
</dbReference>
<evidence type="ECO:0000256" key="5">
    <source>
        <dbReference type="ARBA" id="ARBA00022989"/>
    </source>
</evidence>
<dbReference type="Pfam" id="PF03471">
    <property type="entry name" value="CorC_HlyC"/>
    <property type="match status" value="1"/>
</dbReference>
<evidence type="ECO:0000259" key="12">
    <source>
        <dbReference type="PROSITE" id="PS51846"/>
    </source>
</evidence>
<dbReference type="RefSeq" id="WP_003324255.1">
    <property type="nucleotide sequence ID" value="NZ_ALPT02000038.1"/>
</dbReference>
<dbReference type="OrthoDB" id="9798188at2"/>
<feature type="transmembrane region" description="Helical" evidence="10">
    <location>
        <begin position="67"/>
        <end position="88"/>
    </location>
</feature>
<dbReference type="InterPro" id="IPR036318">
    <property type="entry name" value="FAD-bd_PCMH-like_sf"/>
</dbReference>
<evidence type="ECO:0000256" key="2">
    <source>
        <dbReference type="ARBA" id="ARBA00006337"/>
    </source>
</evidence>
<accession>A0A094WGY8</accession>
<keyword evidence="3 9" id="KW-0812">Transmembrane</keyword>
<dbReference type="Gene3D" id="3.10.580.10">
    <property type="entry name" value="CBS-domain"/>
    <property type="match status" value="1"/>
</dbReference>
<keyword evidence="6 8" id="KW-0129">CBS domain</keyword>
<evidence type="ECO:0000256" key="7">
    <source>
        <dbReference type="ARBA" id="ARBA00023136"/>
    </source>
</evidence>
<dbReference type="AlphaFoldDB" id="A0A094WGY8"/>
<evidence type="ECO:0000313" key="15">
    <source>
        <dbReference type="Proteomes" id="UP000002754"/>
    </source>
</evidence>
<feature type="transmembrane region" description="Helical" evidence="10">
    <location>
        <begin position="124"/>
        <end position="147"/>
    </location>
</feature>
<comment type="subcellular location">
    <subcellularLocation>
        <location evidence="1">Membrane</location>
        <topology evidence="1">Multi-pass membrane protein</topology>
    </subcellularLocation>
</comment>
<dbReference type="EMBL" id="JALP01000260">
    <property type="protein sequence ID" value="THG89117.1"/>
    <property type="molecule type" value="Genomic_DNA"/>
</dbReference>